<keyword evidence="1" id="KW-0732">Signal</keyword>
<dbReference type="RefSeq" id="WP_130611446.1">
    <property type="nucleotide sequence ID" value="NZ_AP019368.1"/>
</dbReference>
<sequence>MRNLKWMFTGISVCFVSLQAFAQAEENKVSFDFAKMTISIFGVFNSNQEEPKNGINAEVKARKNAITSLTTYFKNSCFNSEKGQLGTKSDWSSYFRSQGSEIYQNGVLKVTLSAPIRDILKTPTKRKTVIKTDDGKKIAFSMLITVPGSAIQCGTVGLDLGNNKKVMIYPSDVVKEAIGLTVVKLVYDGKSDLKPATPADMAILQNSTLAKDQNVPAGVIPVVVIVPE</sequence>
<proteinExistence type="predicted"/>
<protein>
    <submittedName>
        <fullName evidence="2">Uncharacterized protein</fullName>
    </submittedName>
</protein>
<dbReference type="EMBL" id="AP019368">
    <property type="protein sequence ID" value="BBH54183.1"/>
    <property type="molecule type" value="Genomic_DNA"/>
</dbReference>
<evidence type="ECO:0000313" key="2">
    <source>
        <dbReference type="EMBL" id="BBH54183.1"/>
    </source>
</evidence>
<accession>A0A4P2VLF4</accession>
<dbReference type="KEGG" id="sbf:JCM31447_26430"/>
<dbReference type="OrthoDB" id="5294138at2"/>
<evidence type="ECO:0000256" key="1">
    <source>
        <dbReference type="SAM" id="SignalP"/>
    </source>
</evidence>
<gene>
    <name evidence="2" type="ORF">JCM31447_26430</name>
</gene>
<name>A0A4P2VLF4_FLUSA</name>
<reference evidence="2 3" key="1">
    <citation type="submission" date="2018-12" db="EMBL/GenBank/DDBJ databases">
        <title>Rubrispira sanarue gen. nov., sp., nov., a member of the order Silvanigrellales, isolated from a brackish lake in Hamamatsu Japan.</title>
        <authorList>
            <person name="Maejima Y."/>
            <person name="Iino T."/>
            <person name="Muraguchi Y."/>
            <person name="Fukuda K."/>
            <person name="Nojiri H."/>
            <person name="Ohkuma M."/>
            <person name="Moriuchi R."/>
            <person name="Dohra H."/>
            <person name="Kimbara K."/>
            <person name="Shintani M."/>
        </authorList>
    </citation>
    <scope>NUCLEOTIDE SEQUENCE [LARGE SCALE GENOMIC DNA]</scope>
    <source>
        <strain evidence="2 3">RF1110005</strain>
    </source>
</reference>
<evidence type="ECO:0000313" key="3">
    <source>
        <dbReference type="Proteomes" id="UP000291236"/>
    </source>
</evidence>
<feature type="signal peptide" evidence="1">
    <location>
        <begin position="1"/>
        <end position="22"/>
    </location>
</feature>
<keyword evidence="3" id="KW-1185">Reference proteome</keyword>
<dbReference type="Proteomes" id="UP000291236">
    <property type="component" value="Chromosome"/>
</dbReference>
<feature type="chain" id="PRO_5021002739" evidence="1">
    <location>
        <begin position="23"/>
        <end position="228"/>
    </location>
</feature>
<dbReference type="AlphaFoldDB" id="A0A4P2VLF4"/>
<organism evidence="2 3">
    <name type="scientific">Fluviispira sanaruensis</name>
    <dbReference type="NCBI Taxonomy" id="2493639"/>
    <lineage>
        <taxon>Bacteria</taxon>
        <taxon>Pseudomonadati</taxon>
        <taxon>Bdellovibrionota</taxon>
        <taxon>Oligoflexia</taxon>
        <taxon>Silvanigrellales</taxon>
        <taxon>Silvanigrellaceae</taxon>
        <taxon>Fluviispira</taxon>
    </lineage>
</organism>